<organism evidence="5 6">
    <name type="scientific">Ligilactobacillus salivarius (strain UCC118)</name>
    <name type="common">Lactobacillus salivarius</name>
    <dbReference type="NCBI Taxonomy" id="362948"/>
    <lineage>
        <taxon>Bacteria</taxon>
        <taxon>Bacillati</taxon>
        <taxon>Bacillota</taxon>
        <taxon>Bacilli</taxon>
        <taxon>Lactobacillales</taxon>
        <taxon>Lactobacillaceae</taxon>
        <taxon>Ligilactobacillus</taxon>
    </lineage>
</organism>
<evidence type="ECO:0000256" key="3">
    <source>
        <dbReference type="ARBA" id="ARBA00023125"/>
    </source>
</evidence>
<reference evidence="5 6" key="1">
    <citation type="journal article" date="2006" name="Proc. Natl. Acad. Sci. U.S.A.">
        <title>Multireplicon genome architecture of Lactobacillus salivarius.</title>
        <authorList>
            <person name="Claesson M.J."/>
            <person name="Li Y."/>
            <person name="Leahy S."/>
            <person name="Canchaya C."/>
            <person name="van Pijkeren J.P."/>
            <person name="Cerdeno-Tarraga A.M."/>
            <person name="Parkhill J."/>
            <person name="Flynn S."/>
            <person name="O'Sullivan G.C."/>
            <person name="Collins J.K."/>
            <person name="Higgins D."/>
            <person name="Shanahan F."/>
            <person name="Fitzgerald G.F."/>
            <person name="van Sinderen D."/>
            <person name="O'Toole P.W."/>
        </authorList>
    </citation>
    <scope>NUCLEOTIDE SEQUENCE [LARGE SCALE GENOMIC DNA]</scope>
    <source>
        <strain evidence="5 6">UCC118</strain>
    </source>
</reference>
<dbReference type="REBASE" id="12147">
    <property type="entry name" value="S.LsaSORF1830P"/>
</dbReference>
<comment type="similarity">
    <text evidence="1">Belongs to the type-I restriction system S methylase family.</text>
</comment>
<name>Q1WR64_LIGS1</name>
<dbReference type="Proteomes" id="UP000006559">
    <property type="component" value="Plasmid pMP118"/>
</dbReference>
<dbReference type="AlphaFoldDB" id="Q1WR64"/>
<dbReference type="Pfam" id="PF01420">
    <property type="entry name" value="Methylase_S"/>
    <property type="match status" value="2"/>
</dbReference>
<dbReference type="PATRIC" id="fig|362948.14.peg.1951"/>
<geneLocation type="plasmid" evidence="5 6">
    <name>pMP118</name>
</geneLocation>
<dbReference type="RefSeq" id="WP_011476615.1">
    <property type="nucleotide sequence ID" value="NC_007930.1"/>
</dbReference>
<dbReference type="GO" id="GO:0003677">
    <property type="term" value="F:DNA binding"/>
    <property type="evidence" value="ECO:0007669"/>
    <property type="project" value="UniProtKB-KW"/>
</dbReference>
<dbReference type="EMBL" id="CP000234">
    <property type="protein sequence ID" value="ABE00634.1"/>
    <property type="molecule type" value="Genomic_DNA"/>
</dbReference>
<dbReference type="InterPro" id="IPR044946">
    <property type="entry name" value="Restrct_endonuc_typeI_TRD_sf"/>
</dbReference>
<evidence type="ECO:0000259" key="4">
    <source>
        <dbReference type="Pfam" id="PF01420"/>
    </source>
</evidence>
<keyword evidence="2" id="KW-0680">Restriction system</keyword>
<keyword evidence="3" id="KW-0238">DNA-binding</keyword>
<gene>
    <name evidence="5" type="ordered locus">LSL_1829</name>
</gene>
<accession>Q1WR64</accession>
<keyword evidence="5" id="KW-0614">Plasmid</keyword>
<evidence type="ECO:0000256" key="2">
    <source>
        <dbReference type="ARBA" id="ARBA00022747"/>
    </source>
</evidence>
<dbReference type="OrthoDB" id="1691238at2"/>
<dbReference type="GO" id="GO:0009307">
    <property type="term" value="P:DNA restriction-modification system"/>
    <property type="evidence" value="ECO:0007669"/>
    <property type="project" value="UniProtKB-KW"/>
</dbReference>
<dbReference type="InterPro" id="IPR000055">
    <property type="entry name" value="Restrct_endonuc_typeI_TRD"/>
</dbReference>
<dbReference type="HOGENOM" id="CLU_039161_0_0_9"/>
<evidence type="ECO:0000313" key="6">
    <source>
        <dbReference type="Proteomes" id="UP000006559"/>
    </source>
</evidence>
<evidence type="ECO:0000256" key="1">
    <source>
        <dbReference type="ARBA" id="ARBA00010923"/>
    </source>
</evidence>
<evidence type="ECO:0000313" key="5">
    <source>
        <dbReference type="EMBL" id="ABE00634.1"/>
    </source>
</evidence>
<dbReference type="Gene3D" id="3.90.220.20">
    <property type="entry name" value="DNA methylase specificity domains"/>
    <property type="match status" value="2"/>
</dbReference>
<dbReference type="KEGG" id="lsl:LSL_1829"/>
<feature type="domain" description="Type I restriction modification DNA specificity" evidence="4">
    <location>
        <begin position="1"/>
        <end position="159"/>
    </location>
</feature>
<protein>
    <submittedName>
        <fullName evidence="5">Type II restriction enzyme</fullName>
    </submittedName>
</protein>
<dbReference type="SUPFAM" id="SSF116734">
    <property type="entry name" value="DNA methylase specificity domain"/>
    <property type="match status" value="2"/>
</dbReference>
<feature type="domain" description="Type I restriction modification DNA specificity" evidence="4">
    <location>
        <begin position="221"/>
        <end position="379"/>
    </location>
</feature>
<keyword evidence="6" id="KW-1185">Reference proteome</keyword>
<sequence>MVKFQKFRIGDLFTAESGDTDLKKVDIENNGVPVITSGVQNYGILGLATRKAKVIPKNTITVDMFGNVYFRDFEYKMVTHARVFSLIPKQNITRSIGLYFQTCLSKHKRKFSYDNMCVFTKLENETIELPIADAGKLDVEFIENYIRQLEADRLQQLEAYLIATGLNDYALNDEEKKILSLSQINVSDEVRYSKNVVEDEQIKFREFKLAVSYFKNGKKVNVSNDGLFNIMSTKKKINANTITFGGKYPYVARGENQNGIRGYINFDENYLNPEKTISFGQDTATMFYQPKAYFTGDKIQVFSLNNKYGKLNENIALYLIAAVKRALVNFAWGQSSFALEAISELNITLPIDNNNQLHLDYMENYIRAIEKLTIKDVVEYKDKMIVLTKEII</sequence>
<proteinExistence type="inferred from homology"/>